<reference evidence="3" key="1">
    <citation type="journal article" date="2019" name="Int. J. Syst. Evol. Microbiol.">
        <title>The Global Catalogue of Microorganisms (GCM) 10K type strain sequencing project: providing services to taxonomists for standard genome sequencing and annotation.</title>
        <authorList>
            <consortium name="The Broad Institute Genomics Platform"/>
            <consortium name="The Broad Institute Genome Sequencing Center for Infectious Disease"/>
            <person name="Wu L."/>
            <person name="Ma J."/>
        </authorList>
    </citation>
    <scope>NUCLEOTIDE SEQUENCE [LARGE SCALE GENOMIC DNA]</scope>
    <source>
        <strain evidence="3">KCTC 15012</strain>
    </source>
</reference>
<sequence length="167" mass="18392">MNVATTQVGGLLHRDHMATVETLEGLELLLRKNRKPPAFDPTLTAWLADLAARLRREVAEHFDFEETRLFPLFLAVGQTGIVEILGQEHQTILPLAQQVAALAEAATASGRFEPAGWDAFRALGGELIEREMFHIQKEEMGLLAGIAALLDPDQDRRLAEAFAALRG</sequence>
<dbReference type="RefSeq" id="WP_377315858.1">
    <property type="nucleotide sequence ID" value="NZ_JBHUIY010000015.1"/>
</dbReference>
<dbReference type="Proteomes" id="UP001597296">
    <property type="component" value="Unassembled WGS sequence"/>
</dbReference>
<dbReference type="EMBL" id="JBHUIY010000015">
    <property type="protein sequence ID" value="MFD2233959.1"/>
    <property type="molecule type" value="Genomic_DNA"/>
</dbReference>
<organism evidence="2 3">
    <name type="scientific">Phaeospirillum tilakii</name>
    <dbReference type="NCBI Taxonomy" id="741673"/>
    <lineage>
        <taxon>Bacteria</taxon>
        <taxon>Pseudomonadati</taxon>
        <taxon>Pseudomonadota</taxon>
        <taxon>Alphaproteobacteria</taxon>
        <taxon>Rhodospirillales</taxon>
        <taxon>Rhodospirillaceae</taxon>
        <taxon>Phaeospirillum</taxon>
    </lineage>
</organism>
<dbReference type="Pfam" id="PF01814">
    <property type="entry name" value="Hemerythrin"/>
    <property type="match status" value="1"/>
</dbReference>
<evidence type="ECO:0000313" key="3">
    <source>
        <dbReference type="Proteomes" id="UP001597296"/>
    </source>
</evidence>
<keyword evidence="3" id="KW-1185">Reference proteome</keyword>
<name>A0ABW5C9J0_9PROT</name>
<proteinExistence type="predicted"/>
<comment type="caution">
    <text evidence="2">The sequence shown here is derived from an EMBL/GenBank/DDBJ whole genome shotgun (WGS) entry which is preliminary data.</text>
</comment>
<protein>
    <submittedName>
        <fullName evidence="2">Hemerythrin domain-containing protein</fullName>
    </submittedName>
</protein>
<dbReference type="Gene3D" id="1.20.120.520">
    <property type="entry name" value="nmb1532 protein domain like"/>
    <property type="match status" value="1"/>
</dbReference>
<gene>
    <name evidence="2" type="ORF">ACFSNB_09085</name>
</gene>
<accession>A0ABW5C9J0</accession>
<evidence type="ECO:0000313" key="2">
    <source>
        <dbReference type="EMBL" id="MFD2233959.1"/>
    </source>
</evidence>
<dbReference type="InterPro" id="IPR012312">
    <property type="entry name" value="Hemerythrin-like"/>
</dbReference>
<feature type="domain" description="Hemerythrin-like" evidence="1">
    <location>
        <begin position="11"/>
        <end position="143"/>
    </location>
</feature>
<evidence type="ECO:0000259" key="1">
    <source>
        <dbReference type="Pfam" id="PF01814"/>
    </source>
</evidence>